<organism evidence="9 10">
    <name type="scientific">Branchiibius hedensis</name>
    <dbReference type="NCBI Taxonomy" id="672460"/>
    <lineage>
        <taxon>Bacteria</taxon>
        <taxon>Bacillati</taxon>
        <taxon>Actinomycetota</taxon>
        <taxon>Actinomycetes</taxon>
        <taxon>Micrococcales</taxon>
        <taxon>Dermacoccaceae</taxon>
        <taxon>Branchiibius</taxon>
    </lineage>
</organism>
<evidence type="ECO:0000256" key="4">
    <source>
        <dbReference type="ARBA" id="ARBA00022989"/>
    </source>
</evidence>
<name>A0A2Y8ZWZ1_9MICO</name>
<feature type="transmembrane region" description="Helical" evidence="6">
    <location>
        <begin position="31"/>
        <end position="53"/>
    </location>
</feature>
<evidence type="ECO:0000256" key="1">
    <source>
        <dbReference type="ARBA" id="ARBA00004141"/>
    </source>
</evidence>
<dbReference type="InterPro" id="IPR051204">
    <property type="entry name" value="ABC_transp_perm/SBD"/>
</dbReference>
<feature type="transmembrane region" description="Helical" evidence="6">
    <location>
        <begin position="162"/>
        <end position="186"/>
    </location>
</feature>
<dbReference type="EMBL" id="UESZ01000001">
    <property type="protein sequence ID" value="SSA34387.1"/>
    <property type="molecule type" value="Genomic_DNA"/>
</dbReference>
<evidence type="ECO:0000256" key="7">
    <source>
        <dbReference type="SAM" id="MobiDB-lite"/>
    </source>
</evidence>
<gene>
    <name evidence="9" type="ORF">SAMN04489750_1704</name>
</gene>
<dbReference type="Gene3D" id="1.10.3720.10">
    <property type="entry name" value="MetI-like"/>
    <property type="match status" value="1"/>
</dbReference>
<accession>A0A2Y8ZWZ1</accession>
<dbReference type="InterPro" id="IPR035906">
    <property type="entry name" value="MetI-like_sf"/>
</dbReference>
<dbReference type="CDD" id="cd06261">
    <property type="entry name" value="TM_PBP2"/>
    <property type="match status" value="1"/>
</dbReference>
<dbReference type="PROSITE" id="PS50928">
    <property type="entry name" value="ABC_TM1"/>
    <property type="match status" value="1"/>
</dbReference>
<feature type="transmembrane region" description="Helical" evidence="6">
    <location>
        <begin position="95"/>
        <end position="114"/>
    </location>
</feature>
<dbReference type="GO" id="GO:0031460">
    <property type="term" value="P:glycine betaine transport"/>
    <property type="evidence" value="ECO:0007669"/>
    <property type="project" value="TreeGrafter"/>
</dbReference>
<comment type="subcellular location">
    <subcellularLocation>
        <location evidence="6">Cell membrane</location>
        <topology evidence="6">Multi-pass membrane protein</topology>
    </subcellularLocation>
    <subcellularLocation>
        <location evidence="1">Membrane</location>
        <topology evidence="1">Multi-pass membrane protein</topology>
    </subcellularLocation>
</comment>
<feature type="compositionally biased region" description="Polar residues" evidence="7">
    <location>
        <begin position="236"/>
        <end position="245"/>
    </location>
</feature>
<proteinExistence type="inferred from homology"/>
<evidence type="ECO:0000256" key="5">
    <source>
        <dbReference type="ARBA" id="ARBA00023136"/>
    </source>
</evidence>
<dbReference type="AlphaFoldDB" id="A0A2Y8ZWZ1"/>
<feature type="region of interest" description="Disordered" evidence="7">
    <location>
        <begin position="234"/>
        <end position="253"/>
    </location>
</feature>
<dbReference type="OrthoDB" id="5244012at2"/>
<dbReference type="GO" id="GO:0005886">
    <property type="term" value="C:plasma membrane"/>
    <property type="evidence" value="ECO:0007669"/>
    <property type="project" value="UniProtKB-SubCell"/>
</dbReference>
<dbReference type="SUPFAM" id="SSF161098">
    <property type="entry name" value="MetI-like"/>
    <property type="match status" value="1"/>
</dbReference>
<dbReference type="PANTHER" id="PTHR30177:SF33">
    <property type="entry name" value="POSSIBLE OSMOPROTECTANT (GLYCINE BETAINE_CARNITINE_CHOLINE_L-PROLINE) TRANSPORT INTEGRAL MEMBRANE PROTEIN ABC TRANSPORTER PROZ"/>
    <property type="match status" value="1"/>
</dbReference>
<keyword evidence="10" id="KW-1185">Reference proteome</keyword>
<protein>
    <submittedName>
        <fullName evidence="9">Osmoprotectant transport system permease protein</fullName>
    </submittedName>
</protein>
<dbReference type="InterPro" id="IPR000515">
    <property type="entry name" value="MetI-like"/>
</dbReference>
<comment type="similarity">
    <text evidence="6">Belongs to the binding-protein-dependent transport system permease family.</text>
</comment>
<evidence type="ECO:0000313" key="9">
    <source>
        <dbReference type="EMBL" id="SSA34387.1"/>
    </source>
</evidence>
<feature type="transmembrane region" description="Helical" evidence="6">
    <location>
        <begin position="65"/>
        <end position="89"/>
    </location>
</feature>
<evidence type="ECO:0000259" key="8">
    <source>
        <dbReference type="PROSITE" id="PS50928"/>
    </source>
</evidence>
<evidence type="ECO:0000313" key="10">
    <source>
        <dbReference type="Proteomes" id="UP000250028"/>
    </source>
</evidence>
<dbReference type="Proteomes" id="UP000250028">
    <property type="component" value="Unassembled WGS sequence"/>
</dbReference>
<feature type="domain" description="ABC transmembrane type-1" evidence="8">
    <location>
        <begin position="28"/>
        <end position="215"/>
    </location>
</feature>
<reference evidence="10" key="1">
    <citation type="submission" date="2016-10" db="EMBL/GenBank/DDBJ databases">
        <authorList>
            <person name="Varghese N."/>
            <person name="Submissions S."/>
        </authorList>
    </citation>
    <scope>NUCLEOTIDE SEQUENCE [LARGE SCALE GENOMIC DNA]</scope>
    <source>
        <strain evidence="10">DSM 22951</strain>
    </source>
</reference>
<dbReference type="Pfam" id="PF00528">
    <property type="entry name" value="BPD_transp_1"/>
    <property type="match status" value="1"/>
</dbReference>
<evidence type="ECO:0000256" key="2">
    <source>
        <dbReference type="ARBA" id="ARBA00022448"/>
    </source>
</evidence>
<feature type="transmembrane region" description="Helical" evidence="6">
    <location>
        <begin position="198"/>
        <end position="223"/>
    </location>
</feature>
<dbReference type="GO" id="GO:0055085">
    <property type="term" value="P:transmembrane transport"/>
    <property type="evidence" value="ECO:0007669"/>
    <property type="project" value="InterPro"/>
</dbReference>
<keyword evidence="3 6" id="KW-0812">Transmembrane</keyword>
<dbReference type="RefSeq" id="WP_109684963.1">
    <property type="nucleotide sequence ID" value="NZ_QGDN01000001.1"/>
</dbReference>
<keyword evidence="4 6" id="KW-1133">Transmembrane helix</keyword>
<sequence length="253" mass="27006">MIGQVLEWLNDPAHWRNIGPYTGIRTQLLTHIWYCLIAMFFGVLIAVPLGLWIGHTGRAKWVVSAANALRAIPTVGLLILLVVMIAPHFTGRTSAGFLIPTLIVLVILAIPPLLAGTYSGIDNVDDSVRDAAYGMGMTGRSVLWKVEVPNALPLMFSGLRSAALQVIATATIAAYVTLGGLGRFIYDGLAQQDYPQMIGGGVLVAGLALVTDILLAIIQRYVVSPGVSGRFRRATASDQKGSTDPTELALELS</sequence>
<evidence type="ECO:0000256" key="6">
    <source>
        <dbReference type="RuleBase" id="RU363032"/>
    </source>
</evidence>
<dbReference type="PANTHER" id="PTHR30177">
    <property type="entry name" value="GLYCINE BETAINE/L-PROLINE TRANSPORT SYSTEM PERMEASE PROTEIN PROW"/>
    <property type="match status" value="1"/>
</dbReference>
<keyword evidence="5 6" id="KW-0472">Membrane</keyword>
<keyword evidence="2 6" id="KW-0813">Transport</keyword>
<evidence type="ECO:0000256" key="3">
    <source>
        <dbReference type="ARBA" id="ARBA00022692"/>
    </source>
</evidence>